<dbReference type="PANTHER" id="PTHR43798:SF5">
    <property type="entry name" value="MONOACYLGLYCEROL LIPASE ABHD6"/>
    <property type="match status" value="1"/>
</dbReference>
<dbReference type="PANTHER" id="PTHR43798">
    <property type="entry name" value="MONOACYLGLYCEROL LIPASE"/>
    <property type="match status" value="1"/>
</dbReference>
<keyword evidence="4" id="KW-1185">Reference proteome</keyword>
<dbReference type="EMBL" id="BAAAYX010000026">
    <property type="protein sequence ID" value="GAA3718299.1"/>
    <property type="molecule type" value="Genomic_DNA"/>
</dbReference>
<proteinExistence type="predicted"/>
<sequence length="381" mass="40488">MRRSLTRRLLSIGHGDVGGGRRSATEVTVRRVHWQTTYARVSTVGRTGDRAFVLVPGIGVSSNYFERLAGLLNEYGPVHALDLPGFGGVPHPKSRRMTISEYADLVGTVIDELELDDPIVVGHSMGTQVVAELASRYPAGFAGHKALSTVILLGPVLYPAERHLGVAGRRFLQAARKEPPRVAVLALQAYALCGVRWFSRVLPEMLQYPIEDVLPEVTANTLVISGSEDDLCPRVWIDQVAGLLPSCRVSIIPGAAHSIMHAHADVVAQLSVQHVRRPGTEPLSLPDGGSDAEEYPAGLGQVSGQLTELVGIVTDDDTLIAEGKTAQAEAVEEHSDDAGQPAPEDPQPDPHADARAGSDDPHPDAGGEGPAPSDGERAEVS</sequence>
<dbReference type="SUPFAM" id="SSF53474">
    <property type="entry name" value="alpha/beta-Hydrolases"/>
    <property type="match status" value="1"/>
</dbReference>
<name>A0ABP7EHN8_9ACTN</name>
<feature type="domain" description="AB hydrolase-1" evidence="2">
    <location>
        <begin position="52"/>
        <end position="269"/>
    </location>
</feature>
<evidence type="ECO:0000313" key="4">
    <source>
        <dbReference type="Proteomes" id="UP001500051"/>
    </source>
</evidence>
<dbReference type="InterPro" id="IPR050266">
    <property type="entry name" value="AB_hydrolase_sf"/>
</dbReference>
<dbReference type="Proteomes" id="UP001500051">
    <property type="component" value="Unassembled WGS sequence"/>
</dbReference>
<gene>
    <name evidence="3" type="ORF">GCM10022204_42840</name>
</gene>
<dbReference type="Gene3D" id="3.40.50.1820">
    <property type="entry name" value="alpha/beta hydrolase"/>
    <property type="match status" value="1"/>
</dbReference>
<feature type="region of interest" description="Disordered" evidence="1">
    <location>
        <begin position="323"/>
        <end position="381"/>
    </location>
</feature>
<evidence type="ECO:0000256" key="1">
    <source>
        <dbReference type="SAM" id="MobiDB-lite"/>
    </source>
</evidence>
<protein>
    <recommendedName>
        <fullName evidence="2">AB hydrolase-1 domain-containing protein</fullName>
    </recommendedName>
</protein>
<evidence type="ECO:0000259" key="2">
    <source>
        <dbReference type="Pfam" id="PF12697"/>
    </source>
</evidence>
<comment type="caution">
    <text evidence="3">The sequence shown here is derived from an EMBL/GenBank/DDBJ whole genome shotgun (WGS) entry which is preliminary data.</text>
</comment>
<evidence type="ECO:0000313" key="3">
    <source>
        <dbReference type="EMBL" id="GAA3718299.1"/>
    </source>
</evidence>
<reference evidence="4" key="1">
    <citation type="journal article" date="2019" name="Int. J. Syst. Evol. Microbiol.">
        <title>The Global Catalogue of Microorganisms (GCM) 10K type strain sequencing project: providing services to taxonomists for standard genome sequencing and annotation.</title>
        <authorList>
            <consortium name="The Broad Institute Genomics Platform"/>
            <consortium name="The Broad Institute Genome Sequencing Center for Infectious Disease"/>
            <person name="Wu L."/>
            <person name="Ma J."/>
        </authorList>
    </citation>
    <scope>NUCLEOTIDE SEQUENCE [LARGE SCALE GENOMIC DNA]</scope>
    <source>
        <strain evidence="4">JCM 16548</strain>
    </source>
</reference>
<dbReference type="InterPro" id="IPR000073">
    <property type="entry name" value="AB_hydrolase_1"/>
</dbReference>
<organism evidence="3 4">
    <name type="scientific">Microlunatus aurantiacus</name>
    <dbReference type="NCBI Taxonomy" id="446786"/>
    <lineage>
        <taxon>Bacteria</taxon>
        <taxon>Bacillati</taxon>
        <taxon>Actinomycetota</taxon>
        <taxon>Actinomycetes</taxon>
        <taxon>Propionibacteriales</taxon>
        <taxon>Propionibacteriaceae</taxon>
        <taxon>Microlunatus</taxon>
    </lineage>
</organism>
<feature type="compositionally biased region" description="Basic and acidic residues" evidence="1">
    <location>
        <begin position="348"/>
        <end position="365"/>
    </location>
</feature>
<accession>A0ABP7EHN8</accession>
<dbReference type="Pfam" id="PF12697">
    <property type="entry name" value="Abhydrolase_6"/>
    <property type="match status" value="1"/>
</dbReference>
<dbReference type="InterPro" id="IPR029058">
    <property type="entry name" value="AB_hydrolase_fold"/>
</dbReference>